<evidence type="ECO:0000313" key="4">
    <source>
        <dbReference type="EMBL" id="AEG93675.1"/>
    </source>
</evidence>
<reference evidence="5" key="1">
    <citation type="submission" date="2006-01" db="EMBL/GenBank/DDBJ databases">
        <title>Genome of the cyst-dividing bacterium Ramlibacter tataouinensis.</title>
        <authorList>
            <person name="Barakat M."/>
            <person name="Ortet P."/>
            <person name="De Luca G."/>
            <person name="Jourlin-Castelli C."/>
            <person name="Ansaldi M."/>
            <person name="Py B."/>
            <person name="Fichant G."/>
            <person name="Coutinho P."/>
            <person name="Voulhoux R."/>
            <person name="Bastien O."/>
            <person name="Roy S."/>
            <person name="Marechal E."/>
            <person name="Henrissat B."/>
            <person name="Quentin Y."/>
            <person name="Noirot P."/>
            <person name="Filloux A."/>
            <person name="Mejean V."/>
            <person name="DuBow M."/>
            <person name="Barras F."/>
            <person name="Heulin T."/>
        </authorList>
    </citation>
    <scope>NUCLEOTIDE SEQUENCE [LARGE SCALE GENOMIC DNA]</scope>
    <source>
        <strain evidence="5">ATCC BAA-407 / DSM 14655 / LMG 21543 / TTB310</strain>
    </source>
</reference>
<proteinExistence type="predicted"/>
<dbReference type="AlphaFoldDB" id="F5Y2X9"/>
<dbReference type="GO" id="GO:0019867">
    <property type="term" value="C:outer membrane"/>
    <property type="evidence" value="ECO:0007669"/>
    <property type="project" value="InterPro"/>
</dbReference>
<evidence type="ECO:0000256" key="1">
    <source>
        <dbReference type="ARBA" id="ARBA00004370"/>
    </source>
</evidence>
<gene>
    <name evidence="4" type="ordered locus">Rta_25760</name>
</gene>
<dbReference type="KEGG" id="rta:Rta_25760"/>
<dbReference type="InterPro" id="IPR051407">
    <property type="entry name" value="Bact_OM_lipoprot/Surf_antigen"/>
</dbReference>
<dbReference type="PANTHER" id="PTHR35603">
    <property type="match status" value="1"/>
</dbReference>
<comment type="subcellular location">
    <subcellularLocation>
        <location evidence="1">Membrane</location>
    </subcellularLocation>
</comment>
<accession>F5Y2X9</accession>
<feature type="domain" description="Glycine zipper 2TM" evidence="3">
    <location>
        <begin position="97"/>
        <end position="138"/>
    </location>
</feature>
<dbReference type="eggNOG" id="COG3134">
    <property type="taxonomic scope" value="Bacteria"/>
</dbReference>
<dbReference type="Pfam" id="PF05433">
    <property type="entry name" value="Rick_17kDa_Anti"/>
    <property type="match status" value="1"/>
</dbReference>
<evidence type="ECO:0000313" key="5">
    <source>
        <dbReference type="Proteomes" id="UP000008385"/>
    </source>
</evidence>
<protein>
    <recommendedName>
        <fullName evidence="3">Glycine zipper 2TM domain-containing protein</fullName>
    </recommendedName>
</protein>
<evidence type="ECO:0000256" key="2">
    <source>
        <dbReference type="ARBA" id="ARBA00023136"/>
    </source>
</evidence>
<dbReference type="HOGENOM" id="CLU_090265_0_1_4"/>
<sequence length="191" mass="18993">MLARPSLGAAPTDKEIPMRQHRLVSVAAAGIAAAMLGACAGYPSQPASSYPTSTYPAAGSYPAPAPATASSALEFGRVTNIEYVPAGATTQNRPNVIGAVVGGVAGAVLGRQIGGGSGRDVATVLGGVGGAAVGSQVGRNNQPAPATAAGAAYRISVQTDQGVMRTYEVSATGDLRVGDRVRVENGVIYRA</sequence>
<keyword evidence="2" id="KW-0472">Membrane</keyword>
<name>F5Y2X9_RAMTT</name>
<dbReference type="STRING" id="365046.Rta_25760"/>
<dbReference type="InterPro" id="IPR008816">
    <property type="entry name" value="Gly_zipper_2TM_dom"/>
</dbReference>
<dbReference type="PANTHER" id="PTHR35603:SF2">
    <property type="entry name" value="OUTER MEMBRANE LIPOPROTEIN"/>
    <property type="match status" value="1"/>
</dbReference>
<organism evidence="4 5">
    <name type="scientific">Ramlibacter tataouinensis (strain ATCC BAA-407 / DSM 14655 / LMG 21543 / TTB310)</name>
    <dbReference type="NCBI Taxonomy" id="365046"/>
    <lineage>
        <taxon>Bacteria</taxon>
        <taxon>Pseudomonadati</taxon>
        <taxon>Pseudomonadota</taxon>
        <taxon>Betaproteobacteria</taxon>
        <taxon>Burkholderiales</taxon>
        <taxon>Comamonadaceae</taxon>
        <taxon>Ramlibacter</taxon>
    </lineage>
</organism>
<reference evidence="4 5" key="2">
    <citation type="journal article" date="2011" name="PLoS ONE">
        <title>The Cyst-Dividing Bacterium Ramlibacter tataouinensis TTB310 Genome Reveals a Well-Stocked Toolbox for Adaptation to a Desert Environment.</title>
        <authorList>
            <person name="De Luca G."/>
            <person name="Barakat M."/>
            <person name="Ortet P."/>
            <person name="Fochesato S."/>
            <person name="Jourlin-Castelli C."/>
            <person name="Ansaldi M."/>
            <person name="Py B."/>
            <person name="Fichant G."/>
            <person name="Coutinho P.M."/>
            <person name="Voulhoux R."/>
            <person name="Bastien O."/>
            <person name="Marechal E."/>
            <person name="Henrissat B."/>
            <person name="Quentin Y."/>
            <person name="Noirot P."/>
            <person name="Filloux A."/>
            <person name="Mejean V."/>
            <person name="Dubow M.S."/>
            <person name="Barras F."/>
            <person name="Barbe V."/>
            <person name="Weissenbach J."/>
            <person name="Mihalcescu I."/>
            <person name="Vermeglio A."/>
            <person name="Achouak W."/>
            <person name="Heulin T."/>
        </authorList>
    </citation>
    <scope>NUCLEOTIDE SEQUENCE [LARGE SCALE GENOMIC DNA]</scope>
    <source>
        <strain evidence="5">ATCC BAA-407 / DSM 14655 / LMG 21543 / TTB310</strain>
    </source>
</reference>
<dbReference type="EMBL" id="CP000245">
    <property type="protein sequence ID" value="AEG93675.1"/>
    <property type="molecule type" value="Genomic_DNA"/>
</dbReference>
<dbReference type="Proteomes" id="UP000008385">
    <property type="component" value="Chromosome"/>
</dbReference>
<keyword evidence="5" id="KW-1185">Reference proteome</keyword>
<evidence type="ECO:0000259" key="3">
    <source>
        <dbReference type="Pfam" id="PF05433"/>
    </source>
</evidence>